<dbReference type="GO" id="GO:0005886">
    <property type="term" value="C:plasma membrane"/>
    <property type="evidence" value="ECO:0007669"/>
    <property type="project" value="TreeGrafter"/>
</dbReference>
<feature type="region of interest" description="Disordered" evidence="5">
    <location>
        <begin position="243"/>
        <end position="414"/>
    </location>
</feature>
<evidence type="ECO:0000313" key="10">
    <source>
        <dbReference type="Proteomes" id="UP000799767"/>
    </source>
</evidence>
<comment type="subcellular location">
    <subcellularLocation>
        <location evidence="1">Membrane</location>
        <topology evidence="1">Multi-pass membrane protein</topology>
    </subcellularLocation>
</comment>
<keyword evidence="4 6" id="KW-0472">Membrane</keyword>
<dbReference type="AlphaFoldDB" id="A0A6A6PUM8"/>
<feature type="domain" description="Glucose receptor Git3-like N-terminal" evidence="7">
    <location>
        <begin position="41"/>
        <end position="230"/>
    </location>
</feature>
<evidence type="ECO:0000259" key="8">
    <source>
        <dbReference type="Pfam" id="PF11970"/>
    </source>
</evidence>
<evidence type="ECO:0000259" key="7">
    <source>
        <dbReference type="Pfam" id="PF11710"/>
    </source>
</evidence>
<feature type="compositionally biased region" description="Basic and acidic residues" evidence="5">
    <location>
        <begin position="249"/>
        <end position="269"/>
    </location>
</feature>
<keyword evidence="10" id="KW-1185">Reference proteome</keyword>
<feature type="transmembrane region" description="Helical" evidence="6">
    <location>
        <begin position="41"/>
        <end position="65"/>
    </location>
</feature>
<evidence type="ECO:0000313" key="9">
    <source>
        <dbReference type="EMBL" id="KAF2482937.1"/>
    </source>
</evidence>
<feature type="compositionally biased region" description="Low complexity" evidence="5">
    <location>
        <begin position="529"/>
        <end position="543"/>
    </location>
</feature>
<reference evidence="9" key="1">
    <citation type="journal article" date="2020" name="Stud. Mycol.">
        <title>101 Dothideomycetes genomes: a test case for predicting lifestyles and emergence of pathogens.</title>
        <authorList>
            <person name="Haridas S."/>
            <person name="Albert R."/>
            <person name="Binder M."/>
            <person name="Bloem J."/>
            <person name="Labutti K."/>
            <person name="Salamov A."/>
            <person name="Andreopoulos B."/>
            <person name="Baker S."/>
            <person name="Barry K."/>
            <person name="Bills G."/>
            <person name="Bluhm B."/>
            <person name="Cannon C."/>
            <person name="Castanera R."/>
            <person name="Culley D."/>
            <person name="Daum C."/>
            <person name="Ezra D."/>
            <person name="Gonzalez J."/>
            <person name="Henrissat B."/>
            <person name="Kuo A."/>
            <person name="Liang C."/>
            <person name="Lipzen A."/>
            <person name="Lutzoni F."/>
            <person name="Magnuson J."/>
            <person name="Mondo S."/>
            <person name="Nolan M."/>
            <person name="Ohm R."/>
            <person name="Pangilinan J."/>
            <person name="Park H.-J."/>
            <person name="Ramirez L."/>
            <person name="Alfaro M."/>
            <person name="Sun H."/>
            <person name="Tritt A."/>
            <person name="Yoshinaga Y."/>
            <person name="Zwiers L.-H."/>
            <person name="Turgeon B."/>
            <person name="Goodwin S."/>
            <person name="Spatafora J."/>
            <person name="Crous P."/>
            <person name="Grigoriev I."/>
        </authorList>
    </citation>
    <scope>NUCLEOTIDE SEQUENCE</scope>
    <source>
        <strain evidence="9">CBS 113389</strain>
    </source>
</reference>
<name>A0A6A6PUM8_9PEZI</name>
<proteinExistence type="predicted"/>
<feature type="transmembrane region" description="Helical" evidence="6">
    <location>
        <begin position="119"/>
        <end position="137"/>
    </location>
</feature>
<feature type="transmembrane region" description="Helical" evidence="6">
    <location>
        <begin position="77"/>
        <end position="99"/>
    </location>
</feature>
<feature type="transmembrane region" description="Helical" evidence="6">
    <location>
        <begin position="157"/>
        <end position="176"/>
    </location>
</feature>
<evidence type="ECO:0000256" key="6">
    <source>
        <dbReference type="SAM" id="Phobius"/>
    </source>
</evidence>
<feature type="compositionally biased region" description="Low complexity" evidence="5">
    <location>
        <begin position="574"/>
        <end position="593"/>
    </location>
</feature>
<dbReference type="EMBL" id="MU001635">
    <property type="protein sequence ID" value="KAF2482937.1"/>
    <property type="molecule type" value="Genomic_DNA"/>
</dbReference>
<dbReference type="InterPro" id="IPR022596">
    <property type="entry name" value="GPR1/2/3_C"/>
</dbReference>
<keyword evidence="9" id="KW-0675">Receptor</keyword>
<feature type="region of interest" description="Disordered" evidence="5">
    <location>
        <begin position="572"/>
        <end position="605"/>
    </location>
</feature>
<organism evidence="9 10">
    <name type="scientific">Neohortaea acidophila</name>
    <dbReference type="NCBI Taxonomy" id="245834"/>
    <lineage>
        <taxon>Eukaryota</taxon>
        <taxon>Fungi</taxon>
        <taxon>Dikarya</taxon>
        <taxon>Ascomycota</taxon>
        <taxon>Pezizomycotina</taxon>
        <taxon>Dothideomycetes</taxon>
        <taxon>Dothideomycetidae</taxon>
        <taxon>Mycosphaerellales</taxon>
        <taxon>Teratosphaeriaceae</taxon>
        <taxon>Neohortaea</taxon>
    </lineage>
</organism>
<dbReference type="PANTHER" id="PTHR23112">
    <property type="entry name" value="G PROTEIN-COUPLED RECEPTOR 157-RELATED"/>
    <property type="match status" value="1"/>
</dbReference>
<accession>A0A6A6PUM8</accession>
<feature type="compositionally biased region" description="Basic residues" evidence="5">
    <location>
        <begin position="404"/>
        <end position="414"/>
    </location>
</feature>
<dbReference type="RefSeq" id="XP_033589507.1">
    <property type="nucleotide sequence ID" value="XM_033737066.1"/>
</dbReference>
<dbReference type="InterPro" id="IPR023041">
    <property type="entry name" value="Glucose_rcpt_Git3-like_N"/>
</dbReference>
<feature type="domain" description="G protein-coupled receptor GPR1/2/3 C-terminal" evidence="8">
    <location>
        <begin position="415"/>
        <end position="490"/>
    </location>
</feature>
<dbReference type="PANTHER" id="PTHR23112:SF37">
    <property type="entry name" value="G PROTEIN-COUPLED RECEPTOR GPR1"/>
    <property type="match status" value="1"/>
</dbReference>
<dbReference type="GO" id="GO:0007189">
    <property type="term" value="P:adenylate cyclase-activating G protein-coupled receptor signaling pathway"/>
    <property type="evidence" value="ECO:0007669"/>
    <property type="project" value="TreeGrafter"/>
</dbReference>
<feature type="transmembrane region" description="Helical" evidence="6">
    <location>
        <begin position="460"/>
        <end position="483"/>
    </location>
</feature>
<feature type="compositionally biased region" description="Polar residues" evidence="5">
    <location>
        <begin position="325"/>
        <end position="338"/>
    </location>
</feature>
<sequence>MDILSTPHVGLRNFTIHASSGLGSSKGFDPSDVLNPTQRHVLQILATVTSSLSLAAALVAAFWFLMMQRNFRRDLVLLLILGGSWKSLWFVIFSGVTFATGPIHTSDTICQVGGYCLQAGFEACDIAVFFMSMHMYYQIFPPSNSMLGHDGLYRIRYVVIIAYILFPNLSAALGFTSNTSAYVAQGAWCSLPLRPFWYRLGLFWVPRYIVWLYIVFVAIRIYRYVGSEFKVFGGETASSLSYGLGGESSGDRAARVEKELTSTRRRSDPDVAPLEEAGQPEPVNDITLAFNPSLPHAFPPDVFVTPPPSPSRRANQESPHRRSPTRTATHGPVSSTYPASALRKESHPATVTEDFAAPDPNHRRSSLVSFASQRSSGRESFDGPPVLSPIVESDDPLAPAAPKPRSRPATHNAMRNRRRAIQRQLRLLFIYPVVYLLLWVIPFVVNIMNFTNRYAQHPVFALQVLQIFTLTIMTLADVVVFSWRERPWRHIPGADGTFLGSFKWWQYCFDKKWATGRRASRVPSAIPRAANSSAATTSTTNTTITDPEKGTAPAAAAAGLLTPLRSSLHRKSSSFRSVSARSPSSTAAASLASHPTTPQKRIVFSGGHSDRRLLEVQRAHERLALERAEYEGRLRGVREDQDGVEGEGRGRGREWFDRQYGDLFADKDEEEGADV</sequence>
<feature type="compositionally biased region" description="Polar residues" evidence="5">
    <location>
        <begin position="366"/>
        <end position="375"/>
    </location>
</feature>
<dbReference type="Pfam" id="PF11970">
    <property type="entry name" value="GPR_Gpa2_C"/>
    <property type="match status" value="1"/>
</dbReference>
<dbReference type="Gene3D" id="1.20.1070.10">
    <property type="entry name" value="Rhodopsin 7-helix transmembrane proteins"/>
    <property type="match status" value="1"/>
</dbReference>
<evidence type="ECO:0000256" key="3">
    <source>
        <dbReference type="ARBA" id="ARBA00022989"/>
    </source>
</evidence>
<dbReference type="SUPFAM" id="SSF81321">
    <property type="entry name" value="Family A G protein-coupled receptor-like"/>
    <property type="match status" value="1"/>
</dbReference>
<dbReference type="Pfam" id="PF11710">
    <property type="entry name" value="Git3"/>
    <property type="match status" value="1"/>
</dbReference>
<dbReference type="GO" id="GO:0004930">
    <property type="term" value="F:G protein-coupled receptor activity"/>
    <property type="evidence" value="ECO:0007669"/>
    <property type="project" value="TreeGrafter"/>
</dbReference>
<dbReference type="OrthoDB" id="5368598at2759"/>
<protein>
    <submittedName>
        <fullName evidence="9">G protein-coupled glucose receptor regulating Gpa2-domain-containing protein</fullName>
    </submittedName>
</protein>
<dbReference type="Proteomes" id="UP000799767">
    <property type="component" value="Unassembled WGS sequence"/>
</dbReference>
<feature type="transmembrane region" description="Helical" evidence="6">
    <location>
        <begin position="425"/>
        <end position="448"/>
    </location>
</feature>
<evidence type="ECO:0000256" key="2">
    <source>
        <dbReference type="ARBA" id="ARBA00022692"/>
    </source>
</evidence>
<feature type="region of interest" description="Disordered" evidence="5">
    <location>
        <begin position="525"/>
        <end position="550"/>
    </location>
</feature>
<gene>
    <name evidence="9" type="ORF">BDY17DRAFT_323709</name>
</gene>
<evidence type="ECO:0000256" key="5">
    <source>
        <dbReference type="SAM" id="MobiDB-lite"/>
    </source>
</evidence>
<keyword evidence="3 6" id="KW-1133">Transmembrane helix</keyword>
<dbReference type="GeneID" id="54478068"/>
<evidence type="ECO:0000256" key="4">
    <source>
        <dbReference type="ARBA" id="ARBA00023136"/>
    </source>
</evidence>
<keyword evidence="2 6" id="KW-0812">Transmembrane</keyword>
<evidence type="ECO:0000256" key="1">
    <source>
        <dbReference type="ARBA" id="ARBA00004141"/>
    </source>
</evidence>
<feature type="transmembrane region" description="Helical" evidence="6">
    <location>
        <begin position="196"/>
        <end position="222"/>
    </location>
</feature>